<evidence type="ECO:0000313" key="2">
    <source>
        <dbReference type="EMBL" id="GJS79543.1"/>
    </source>
</evidence>
<evidence type="ECO:0008006" key="4">
    <source>
        <dbReference type="Google" id="ProtNLM"/>
    </source>
</evidence>
<sequence length="273" mass="31371">MQEYTMKNPNIQKENRKHSTDKNKLTDWVLCKIYKKVPNQKANKNLVDQEEPIVEQNHQLEDEPSPRRRRLSMDEKSYESNGPEHVQIQESNHHSGDNVQTVAPAQYMLTSNQQSDLNNVHVGSSQTFPAISMNTSPNLITVQQMPMFCDSNLIQPPFDDTPQAFEIEQVQPSSGSSTFDYYPNQACPSSTESIRFLTPAVQMDTNLNPMTFSQTLTDDVFQQDFQNSYHDTPSLDEEPMMVPEADQYSSYDADSVMGLEKLSKLRSFRMFFY</sequence>
<organism evidence="2 3">
    <name type="scientific">Tanacetum coccineum</name>
    <dbReference type="NCBI Taxonomy" id="301880"/>
    <lineage>
        <taxon>Eukaryota</taxon>
        <taxon>Viridiplantae</taxon>
        <taxon>Streptophyta</taxon>
        <taxon>Embryophyta</taxon>
        <taxon>Tracheophyta</taxon>
        <taxon>Spermatophyta</taxon>
        <taxon>Magnoliopsida</taxon>
        <taxon>eudicotyledons</taxon>
        <taxon>Gunneridae</taxon>
        <taxon>Pentapetalae</taxon>
        <taxon>asterids</taxon>
        <taxon>campanulids</taxon>
        <taxon>Asterales</taxon>
        <taxon>Asteraceae</taxon>
        <taxon>Asteroideae</taxon>
        <taxon>Anthemideae</taxon>
        <taxon>Anthemidinae</taxon>
        <taxon>Tanacetum</taxon>
    </lineage>
</organism>
<reference evidence="2" key="2">
    <citation type="submission" date="2022-01" db="EMBL/GenBank/DDBJ databases">
        <authorList>
            <person name="Yamashiro T."/>
            <person name="Shiraishi A."/>
            <person name="Satake H."/>
            <person name="Nakayama K."/>
        </authorList>
    </citation>
    <scope>NUCLEOTIDE SEQUENCE</scope>
</reference>
<comment type="caution">
    <text evidence="2">The sequence shown here is derived from an EMBL/GenBank/DDBJ whole genome shotgun (WGS) entry which is preliminary data.</text>
</comment>
<name>A0ABQ4YNX9_9ASTR</name>
<feature type="compositionally biased region" description="Basic and acidic residues" evidence="1">
    <location>
        <begin position="58"/>
        <end position="78"/>
    </location>
</feature>
<feature type="compositionally biased region" description="Basic and acidic residues" evidence="1">
    <location>
        <begin position="13"/>
        <end position="22"/>
    </location>
</feature>
<dbReference type="EMBL" id="BQNB010010606">
    <property type="protein sequence ID" value="GJS79543.1"/>
    <property type="molecule type" value="Genomic_DNA"/>
</dbReference>
<accession>A0ABQ4YNX9</accession>
<feature type="compositionally biased region" description="Polar residues" evidence="1">
    <location>
        <begin position="1"/>
        <end position="12"/>
    </location>
</feature>
<reference evidence="2" key="1">
    <citation type="journal article" date="2022" name="Int. J. Mol. Sci.">
        <title>Draft Genome of Tanacetum Coccineum: Genomic Comparison of Closely Related Tanacetum-Family Plants.</title>
        <authorList>
            <person name="Yamashiro T."/>
            <person name="Shiraishi A."/>
            <person name="Nakayama K."/>
            <person name="Satake H."/>
        </authorList>
    </citation>
    <scope>NUCLEOTIDE SEQUENCE</scope>
</reference>
<keyword evidence="3" id="KW-1185">Reference proteome</keyword>
<evidence type="ECO:0000256" key="1">
    <source>
        <dbReference type="SAM" id="MobiDB-lite"/>
    </source>
</evidence>
<protein>
    <recommendedName>
        <fullName evidence="4">NAC domain-containing protein</fullName>
    </recommendedName>
</protein>
<evidence type="ECO:0000313" key="3">
    <source>
        <dbReference type="Proteomes" id="UP001151760"/>
    </source>
</evidence>
<proteinExistence type="predicted"/>
<dbReference type="Proteomes" id="UP001151760">
    <property type="component" value="Unassembled WGS sequence"/>
</dbReference>
<feature type="region of interest" description="Disordered" evidence="1">
    <location>
        <begin position="50"/>
        <end position="95"/>
    </location>
</feature>
<feature type="region of interest" description="Disordered" evidence="1">
    <location>
        <begin position="1"/>
        <end position="22"/>
    </location>
</feature>
<gene>
    <name evidence="2" type="ORF">Tco_0729424</name>
</gene>